<dbReference type="RefSeq" id="WP_285932002.1">
    <property type="nucleotide sequence ID" value="NZ_JASTZU010000034.1"/>
</dbReference>
<sequence length="223" mass="26123">MRDKWIIILSASTACFVLYWLTQIADVNYLLQTIFKVAVFITIPMMYYVKVRKIDVRRLFEITLPKPTKIAWLFAISTFTIILIAYYSLGSFVDFDLIANELTEKSQITPDNFLFVGLYITFGNSFVEEFFFRGFIFKNLYHLNDKKTAYLFSSLLFSIYHISIFQTWFDIWLVLLCLISLFSVGLLFNWLNTKSNGFINSWLVHIFADAAIIIIGFIMFSII</sequence>
<dbReference type="GO" id="GO:0008237">
    <property type="term" value="F:metallopeptidase activity"/>
    <property type="evidence" value="ECO:0007669"/>
    <property type="project" value="UniProtKB-KW"/>
</dbReference>
<gene>
    <name evidence="3" type="ORF">QQS35_10370</name>
</gene>
<keyword evidence="1" id="KW-1133">Transmembrane helix</keyword>
<proteinExistence type="predicted"/>
<dbReference type="Pfam" id="PF02517">
    <property type="entry name" value="Rce1-like"/>
    <property type="match status" value="1"/>
</dbReference>
<keyword evidence="3" id="KW-0378">Hydrolase</keyword>
<keyword evidence="4" id="KW-1185">Reference proteome</keyword>
<evidence type="ECO:0000256" key="1">
    <source>
        <dbReference type="SAM" id="Phobius"/>
    </source>
</evidence>
<evidence type="ECO:0000313" key="4">
    <source>
        <dbReference type="Proteomes" id="UP001235343"/>
    </source>
</evidence>
<keyword evidence="3" id="KW-0645">Protease</keyword>
<name>A0ABT7L4R2_9BACI</name>
<dbReference type="InterPro" id="IPR003675">
    <property type="entry name" value="Rce1/LyrA-like_dom"/>
</dbReference>
<comment type="caution">
    <text evidence="3">The sequence shown here is derived from an EMBL/GenBank/DDBJ whole genome shotgun (WGS) entry which is preliminary data.</text>
</comment>
<keyword evidence="1" id="KW-0812">Transmembrane</keyword>
<feature type="domain" description="CAAX prenyl protease 2/Lysostaphin resistance protein A-like" evidence="2">
    <location>
        <begin position="112"/>
        <end position="210"/>
    </location>
</feature>
<reference evidence="3 4" key="1">
    <citation type="submission" date="2023-06" db="EMBL/GenBank/DDBJ databases">
        <title>Aquibacillus rhizosphaerae LR5S19.</title>
        <authorList>
            <person name="Sun J.-Q."/>
        </authorList>
    </citation>
    <scope>NUCLEOTIDE SEQUENCE [LARGE SCALE GENOMIC DNA]</scope>
    <source>
        <strain evidence="3 4">LR5S19</strain>
    </source>
</reference>
<organism evidence="3 4">
    <name type="scientific">Aquibacillus rhizosphaerae</name>
    <dbReference type="NCBI Taxonomy" id="3051431"/>
    <lineage>
        <taxon>Bacteria</taxon>
        <taxon>Bacillati</taxon>
        <taxon>Bacillota</taxon>
        <taxon>Bacilli</taxon>
        <taxon>Bacillales</taxon>
        <taxon>Bacillaceae</taxon>
        <taxon>Aquibacillus</taxon>
    </lineage>
</organism>
<feature type="transmembrane region" description="Helical" evidence="1">
    <location>
        <begin position="171"/>
        <end position="190"/>
    </location>
</feature>
<protein>
    <submittedName>
        <fullName evidence="3">CPBP family intramembrane metalloprotease</fullName>
        <ecNumber evidence="3">3.4.-.-</ecNumber>
    </submittedName>
</protein>
<dbReference type="Proteomes" id="UP001235343">
    <property type="component" value="Unassembled WGS sequence"/>
</dbReference>
<feature type="transmembrane region" description="Helical" evidence="1">
    <location>
        <begin position="5"/>
        <end position="23"/>
    </location>
</feature>
<keyword evidence="3" id="KW-0482">Metalloprotease</keyword>
<accession>A0ABT7L4R2</accession>
<dbReference type="EC" id="3.4.-.-" evidence="3"/>
<dbReference type="PROSITE" id="PS51257">
    <property type="entry name" value="PROKAR_LIPOPROTEIN"/>
    <property type="match status" value="1"/>
</dbReference>
<feature type="transmembrane region" description="Helical" evidence="1">
    <location>
        <begin position="29"/>
        <end position="49"/>
    </location>
</feature>
<evidence type="ECO:0000313" key="3">
    <source>
        <dbReference type="EMBL" id="MDL4840855.1"/>
    </source>
</evidence>
<feature type="transmembrane region" description="Helical" evidence="1">
    <location>
        <begin position="148"/>
        <end position="165"/>
    </location>
</feature>
<dbReference type="EMBL" id="JASTZU010000034">
    <property type="protein sequence ID" value="MDL4840855.1"/>
    <property type="molecule type" value="Genomic_DNA"/>
</dbReference>
<feature type="transmembrane region" description="Helical" evidence="1">
    <location>
        <begin position="70"/>
        <end position="93"/>
    </location>
</feature>
<evidence type="ECO:0000259" key="2">
    <source>
        <dbReference type="Pfam" id="PF02517"/>
    </source>
</evidence>
<keyword evidence="1" id="KW-0472">Membrane</keyword>
<feature type="transmembrane region" description="Helical" evidence="1">
    <location>
        <begin position="202"/>
        <end position="222"/>
    </location>
</feature>
<feature type="transmembrane region" description="Helical" evidence="1">
    <location>
        <begin position="113"/>
        <end position="136"/>
    </location>
</feature>